<keyword evidence="3" id="KW-1185">Reference proteome</keyword>
<accession>A0AAD6IHG6</accession>
<evidence type="ECO:0000313" key="3">
    <source>
        <dbReference type="Proteomes" id="UP001219568"/>
    </source>
</evidence>
<keyword evidence="1" id="KW-0732">Signal</keyword>
<reference evidence="2" key="1">
    <citation type="journal article" date="2023" name="IMA Fungus">
        <title>Comparative genomic study of the Penicillium genus elucidates a diverse pangenome and 15 lateral gene transfer events.</title>
        <authorList>
            <person name="Petersen C."/>
            <person name="Sorensen T."/>
            <person name="Nielsen M.R."/>
            <person name="Sondergaard T.E."/>
            <person name="Sorensen J.L."/>
            <person name="Fitzpatrick D.A."/>
            <person name="Frisvad J.C."/>
            <person name="Nielsen K.L."/>
        </authorList>
    </citation>
    <scope>NUCLEOTIDE SEQUENCE</scope>
    <source>
        <strain evidence="2">IBT 15450</strain>
    </source>
</reference>
<organism evidence="2 3">
    <name type="scientific">Penicillium canescens</name>
    <dbReference type="NCBI Taxonomy" id="5083"/>
    <lineage>
        <taxon>Eukaryota</taxon>
        <taxon>Fungi</taxon>
        <taxon>Dikarya</taxon>
        <taxon>Ascomycota</taxon>
        <taxon>Pezizomycotina</taxon>
        <taxon>Eurotiomycetes</taxon>
        <taxon>Eurotiomycetidae</taxon>
        <taxon>Eurotiales</taxon>
        <taxon>Aspergillaceae</taxon>
        <taxon>Penicillium</taxon>
    </lineage>
</organism>
<gene>
    <name evidence="2" type="ORF">N7460_004192</name>
</gene>
<comment type="caution">
    <text evidence="2">The sequence shown here is derived from an EMBL/GenBank/DDBJ whole genome shotgun (WGS) entry which is preliminary data.</text>
</comment>
<dbReference type="Proteomes" id="UP001219568">
    <property type="component" value="Unassembled WGS sequence"/>
</dbReference>
<sequence>MVGFTLSLSLVPSQLALFLILSVHRSFDSASRPSVRFPLPFKPLLSITTSTMDAGFKIGIELELLLDPKRRNNKDFADLDDFAQFITRPIAMLRAVPHLE</sequence>
<evidence type="ECO:0000313" key="2">
    <source>
        <dbReference type="EMBL" id="KAJ6048045.1"/>
    </source>
</evidence>
<feature type="chain" id="PRO_5042141535" evidence="1">
    <location>
        <begin position="17"/>
        <end position="100"/>
    </location>
</feature>
<name>A0AAD6IHG6_PENCN</name>
<dbReference type="AlphaFoldDB" id="A0AAD6IHG6"/>
<evidence type="ECO:0000256" key="1">
    <source>
        <dbReference type="SAM" id="SignalP"/>
    </source>
</evidence>
<reference evidence="2" key="2">
    <citation type="submission" date="2023-01" db="EMBL/GenBank/DDBJ databases">
        <authorList>
            <person name="Petersen C."/>
        </authorList>
    </citation>
    <scope>NUCLEOTIDE SEQUENCE</scope>
    <source>
        <strain evidence="2">IBT 15450</strain>
    </source>
</reference>
<feature type="signal peptide" evidence="1">
    <location>
        <begin position="1"/>
        <end position="16"/>
    </location>
</feature>
<protein>
    <submittedName>
        <fullName evidence="2">Uncharacterized protein</fullName>
    </submittedName>
</protein>
<proteinExistence type="predicted"/>
<dbReference type="EMBL" id="JAQJZL010000003">
    <property type="protein sequence ID" value="KAJ6048045.1"/>
    <property type="molecule type" value="Genomic_DNA"/>
</dbReference>